<evidence type="ECO:0000256" key="10">
    <source>
        <dbReference type="ARBA" id="ARBA00023160"/>
    </source>
</evidence>
<keyword evidence="7 11" id="KW-0276">Fatty acid metabolism</keyword>
<keyword evidence="3 11" id="KW-0444">Lipid biosynthesis</keyword>
<dbReference type="EC" id="3.1.2.-" evidence="11"/>
<evidence type="ECO:0000256" key="7">
    <source>
        <dbReference type="ARBA" id="ARBA00022832"/>
    </source>
</evidence>
<evidence type="ECO:0000256" key="11">
    <source>
        <dbReference type="RuleBase" id="RU363096"/>
    </source>
</evidence>
<evidence type="ECO:0000259" key="12">
    <source>
        <dbReference type="Pfam" id="PF01643"/>
    </source>
</evidence>
<keyword evidence="16" id="KW-1185">Reference proteome</keyword>
<evidence type="ECO:0000256" key="8">
    <source>
        <dbReference type="ARBA" id="ARBA00022946"/>
    </source>
</evidence>
<comment type="similarity">
    <text evidence="2 11">Belongs to the acyl-ACP thioesterase family.</text>
</comment>
<evidence type="ECO:0000256" key="3">
    <source>
        <dbReference type="ARBA" id="ARBA00022516"/>
    </source>
</evidence>
<dbReference type="PANTHER" id="PTHR31727:SF2">
    <property type="entry name" value="PALMITOYL-ACYL CARRIER PROTEIN THIOESTERASE, CHLOROPLASTIC"/>
    <property type="match status" value="1"/>
</dbReference>
<dbReference type="GO" id="GO:0000036">
    <property type="term" value="F:acyl carrier activity"/>
    <property type="evidence" value="ECO:0007669"/>
    <property type="project" value="TreeGrafter"/>
</dbReference>
<organism evidence="15 16">
    <name type="scientific">Striga asiatica</name>
    <name type="common">Asiatic witchweed</name>
    <name type="synonym">Buchnera asiatica</name>
    <dbReference type="NCBI Taxonomy" id="4170"/>
    <lineage>
        <taxon>Eukaryota</taxon>
        <taxon>Viridiplantae</taxon>
        <taxon>Streptophyta</taxon>
        <taxon>Embryophyta</taxon>
        <taxon>Tracheophyta</taxon>
        <taxon>Spermatophyta</taxon>
        <taxon>Magnoliopsida</taxon>
        <taxon>eudicotyledons</taxon>
        <taxon>Gunneridae</taxon>
        <taxon>Pentapetalae</taxon>
        <taxon>asterids</taxon>
        <taxon>lamiids</taxon>
        <taxon>Lamiales</taxon>
        <taxon>Orobanchaceae</taxon>
        <taxon>Buchnereae</taxon>
        <taxon>Striga</taxon>
    </lineage>
</organism>
<keyword evidence="9 11" id="KW-0443">Lipid metabolism</keyword>
<dbReference type="Pfam" id="PF12590">
    <property type="entry name" value="Acyl-thio_N"/>
    <property type="match status" value="1"/>
</dbReference>
<evidence type="ECO:0000259" key="14">
    <source>
        <dbReference type="Pfam" id="PF20791"/>
    </source>
</evidence>
<evidence type="ECO:0000313" key="15">
    <source>
        <dbReference type="EMBL" id="GER26272.1"/>
    </source>
</evidence>
<dbReference type="InterPro" id="IPR049427">
    <property type="entry name" value="Acyl-ACP_TE_C"/>
</dbReference>
<evidence type="ECO:0000256" key="2">
    <source>
        <dbReference type="ARBA" id="ARBA00006500"/>
    </source>
</evidence>
<keyword evidence="8" id="KW-0809">Transit peptide</keyword>
<evidence type="ECO:0000256" key="1">
    <source>
        <dbReference type="ARBA" id="ARBA00004229"/>
    </source>
</evidence>
<dbReference type="FunFam" id="3.10.129.10:FF:000151">
    <property type="entry name" value="Acyl-[acyl-carrier-protein] hydrolase"/>
    <property type="match status" value="1"/>
</dbReference>
<evidence type="ECO:0000256" key="6">
    <source>
        <dbReference type="ARBA" id="ARBA00022801"/>
    </source>
</evidence>
<comment type="caution">
    <text evidence="15">The sequence shown here is derived from an EMBL/GenBank/DDBJ whole genome shotgun (WGS) entry which is preliminary data.</text>
</comment>
<comment type="subcellular location">
    <subcellularLocation>
        <location evidence="1 11">Plastid</location>
        <location evidence="1 11">Chloroplast</location>
    </subcellularLocation>
</comment>
<dbReference type="Proteomes" id="UP000325081">
    <property type="component" value="Unassembled WGS sequence"/>
</dbReference>
<protein>
    <recommendedName>
        <fullName evidence="11">Acyl-[acyl-carrier-protein] hydrolase</fullName>
        <ecNumber evidence="11">3.1.2.-</ecNumber>
    </recommendedName>
</protein>
<comment type="function">
    <text evidence="11">Plays an essential role in chain termination during de novo fatty acid synthesis.</text>
</comment>
<dbReference type="Pfam" id="PF20791">
    <property type="entry name" value="Acyl-ACP_TE_C"/>
    <property type="match status" value="1"/>
</dbReference>
<dbReference type="CDD" id="cd00586">
    <property type="entry name" value="4HBT"/>
    <property type="match status" value="1"/>
</dbReference>
<keyword evidence="6 11" id="KW-0378">Hydrolase</keyword>
<dbReference type="Gene3D" id="3.10.129.10">
    <property type="entry name" value="Hotdog Thioesterase"/>
    <property type="match status" value="2"/>
</dbReference>
<feature type="domain" description="Acyl-ACP thioesterase N-terminal hotdog" evidence="12">
    <location>
        <begin position="141"/>
        <end position="261"/>
    </location>
</feature>
<dbReference type="SUPFAM" id="SSF54637">
    <property type="entry name" value="Thioesterase/thiol ester dehydrase-isomerase"/>
    <property type="match status" value="3"/>
</dbReference>
<dbReference type="InterPro" id="IPR021113">
    <property type="entry name" value="Acyl-ACP-thioesterase_N"/>
</dbReference>
<keyword evidence="5 11" id="KW-0934">Plastid</keyword>
<dbReference type="GO" id="GO:0009507">
    <property type="term" value="C:chloroplast"/>
    <property type="evidence" value="ECO:0007669"/>
    <property type="project" value="UniProtKB-SubCell"/>
</dbReference>
<dbReference type="PANTHER" id="PTHR31727">
    <property type="entry name" value="OLEOYL-ACYL CARRIER PROTEIN THIOESTERASE 1, CHLOROPLASTIC"/>
    <property type="match status" value="1"/>
</dbReference>
<name>A0A5A7P0J3_STRAF</name>
<evidence type="ECO:0000256" key="4">
    <source>
        <dbReference type="ARBA" id="ARBA00022528"/>
    </source>
</evidence>
<proteinExistence type="inferred from homology"/>
<dbReference type="InterPro" id="IPR002864">
    <property type="entry name" value="Acyl-ACP_thioesterase_NHD"/>
</dbReference>
<dbReference type="GO" id="GO:0016297">
    <property type="term" value="F:fatty acyl-[ACP] hydrolase activity"/>
    <property type="evidence" value="ECO:0007669"/>
    <property type="project" value="InterPro"/>
</dbReference>
<feature type="domain" description="Acyl-ACP-thioesterase N-terminal" evidence="13">
    <location>
        <begin position="1"/>
        <end position="130"/>
    </location>
</feature>
<gene>
    <name evidence="15" type="ORF">STAS_01912</name>
</gene>
<evidence type="ECO:0000313" key="16">
    <source>
        <dbReference type="Proteomes" id="UP000325081"/>
    </source>
</evidence>
<dbReference type="InterPro" id="IPR045023">
    <property type="entry name" value="FATA/B"/>
</dbReference>
<dbReference type="InterPro" id="IPR029069">
    <property type="entry name" value="HotDog_dom_sf"/>
</dbReference>
<dbReference type="EMBL" id="BKCP01001002">
    <property type="protein sequence ID" value="GER26272.1"/>
    <property type="molecule type" value="Genomic_DNA"/>
</dbReference>
<feature type="domain" description="Acyl-ACP thioesterase-like C-terminal" evidence="14">
    <location>
        <begin position="342"/>
        <end position="445"/>
    </location>
</feature>
<reference evidence="16" key="1">
    <citation type="journal article" date="2019" name="Curr. Biol.">
        <title>Genome Sequence of Striga asiatica Provides Insight into the Evolution of Plant Parasitism.</title>
        <authorList>
            <person name="Yoshida S."/>
            <person name="Kim S."/>
            <person name="Wafula E.K."/>
            <person name="Tanskanen J."/>
            <person name="Kim Y.M."/>
            <person name="Honaas L."/>
            <person name="Yang Z."/>
            <person name="Spallek T."/>
            <person name="Conn C.E."/>
            <person name="Ichihashi Y."/>
            <person name="Cheong K."/>
            <person name="Cui S."/>
            <person name="Der J.P."/>
            <person name="Gundlach H."/>
            <person name="Jiao Y."/>
            <person name="Hori C."/>
            <person name="Ishida J.K."/>
            <person name="Kasahara H."/>
            <person name="Kiba T."/>
            <person name="Kim M.S."/>
            <person name="Koo N."/>
            <person name="Laohavisit A."/>
            <person name="Lee Y.H."/>
            <person name="Lumba S."/>
            <person name="McCourt P."/>
            <person name="Mortimer J.C."/>
            <person name="Mutuku J.M."/>
            <person name="Nomura T."/>
            <person name="Sasaki-Sekimoto Y."/>
            <person name="Seto Y."/>
            <person name="Wang Y."/>
            <person name="Wakatake T."/>
            <person name="Sakakibara H."/>
            <person name="Demura T."/>
            <person name="Yamaguchi S."/>
            <person name="Yoneyama K."/>
            <person name="Manabe R.I."/>
            <person name="Nelson D.C."/>
            <person name="Schulman A.H."/>
            <person name="Timko M.P."/>
            <person name="dePamphilis C.W."/>
            <person name="Choi D."/>
            <person name="Shirasu K."/>
        </authorList>
    </citation>
    <scope>NUCLEOTIDE SEQUENCE [LARGE SCALE GENOMIC DNA]</scope>
    <source>
        <strain evidence="16">cv. UVA1</strain>
    </source>
</reference>
<dbReference type="Pfam" id="PF01643">
    <property type="entry name" value="Acyl-ACP_TE"/>
    <property type="match status" value="1"/>
</dbReference>
<sequence length="453" mass="50383">MVTTAAACLPIAPISDTSGRTLGKISGGVPASVDARGTSIKSRSASSGRVRVKANAQAIPKVNGTKVGTLDGLKTENEVPVSMSPPPRTFINQLPDWSMLLAAITTIFLAAEKQWMMLDWKPKRTDMLVDPFGLGRIVQDGLVFRQNFSIRSYEIGADRTASVETLMNHLQETALNHVKNAGLLADGFGSTPEMCKRNLIWVVTKMQVLVDRYPTWGDVVQVDTWVAASGKNGMRRDWLVRDSRTGDILTRASRWCEIEEAKKADDQFCVPASVLSMIFKGPLERKVEADGILWVMMNKETRRLSKIPDEVREEIGGYFVDSPPTIDDDNRKLPKLDDKTVDYIRSGLTPRWSDLDVNQHVNNVKYVGWILESAPLPILETHELAGMTLEYRRECMRDSVLQSLTSVVDKDNNCAVDSENAVVECQHLLRLEGGAEIVKGRTVWRPKYSHTAA</sequence>
<dbReference type="OrthoDB" id="618395at2759"/>
<evidence type="ECO:0000256" key="5">
    <source>
        <dbReference type="ARBA" id="ARBA00022640"/>
    </source>
</evidence>
<evidence type="ECO:0000259" key="13">
    <source>
        <dbReference type="Pfam" id="PF12590"/>
    </source>
</evidence>
<evidence type="ECO:0000256" key="9">
    <source>
        <dbReference type="ARBA" id="ARBA00023098"/>
    </source>
</evidence>
<keyword evidence="4 11" id="KW-0150">Chloroplast</keyword>
<dbReference type="AlphaFoldDB" id="A0A5A7P0J3"/>
<accession>A0A5A7P0J3</accession>
<keyword evidence="10 11" id="KW-0275">Fatty acid biosynthesis</keyword>